<dbReference type="InterPro" id="IPR050730">
    <property type="entry name" value="UBX_domain-protein"/>
</dbReference>
<dbReference type="InterPro" id="IPR001012">
    <property type="entry name" value="UBX_dom"/>
</dbReference>
<feature type="domain" description="UBX" evidence="2">
    <location>
        <begin position="42"/>
        <end position="122"/>
    </location>
</feature>
<keyword evidence="4" id="KW-1185">Reference proteome</keyword>
<accession>A0AA41VJH4</accession>
<reference evidence="3" key="1">
    <citation type="submission" date="2022-03" db="EMBL/GenBank/DDBJ databases">
        <title>A functionally conserved STORR gene fusion in Papaver species that diverged 16.8 million years ago.</title>
        <authorList>
            <person name="Catania T."/>
        </authorList>
    </citation>
    <scope>NUCLEOTIDE SEQUENCE</scope>
    <source>
        <strain evidence="3">S-191538</strain>
    </source>
</reference>
<dbReference type="GO" id="GO:0043161">
    <property type="term" value="P:proteasome-mediated ubiquitin-dependent protein catabolic process"/>
    <property type="evidence" value="ECO:0007669"/>
    <property type="project" value="TreeGrafter"/>
</dbReference>
<protein>
    <recommendedName>
        <fullName evidence="2">UBX domain-containing protein</fullName>
    </recommendedName>
</protein>
<dbReference type="Gene3D" id="3.10.20.90">
    <property type="entry name" value="Phosphatidylinositol 3-kinase Catalytic Subunit, Chain A, domain 1"/>
    <property type="match status" value="1"/>
</dbReference>
<dbReference type="Proteomes" id="UP001177140">
    <property type="component" value="Unassembled WGS sequence"/>
</dbReference>
<organism evidence="3 4">
    <name type="scientific">Papaver nudicaule</name>
    <name type="common">Iceland poppy</name>
    <dbReference type="NCBI Taxonomy" id="74823"/>
    <lineage>
        <taxon>Eukaryota</taxon>
        <taxon>Viridiplantae</taxon>
        <taxon>Streptophyta</taxon>
        <taxon>Embryophyta</taxon>
        <taxon>Tracheophyta</taxon>
        <taxon>Spermatophyta</taxon>
        <taxon>Magnoliopsida</taxon>
        <taxon>Ranunculales</taxon>
        <taxon>Papaveraceae</taxon>
        <taxon>Papaveroideae</taxon>
        <taxon>Papaver</taxon>
    </lineage>
</organism>
<feature type="region of interest" description="Disordered" evidence="1">
    <location>
        <begin position="1"/>
        <end position="23"/>
    </location>
</feature>
<sequence length="124" mass="13806">MTATVATSCTDTDELMTDEPSTSSSKKLTIIYPALPEEPEVEKTLLCRIGVRLPDGRRIQRRFLKTDPVQLLWSYCSSQLGEAKSRPFHLTVAIPGASSTLDYECKQTFEESGLSNSMISVTWD</sequence>
<evidence type="ECO:0000259" key="2">
    <source>
        <dbReference type="PROSITE" id="PS50033"/>
    </source>
</evidence>
<dbReference type="InterPro" id="IPR029071">
    <property type="entry name" value="Ubiquitin-like_domsf"/>
</dbReference>
<gene>
    <name evidence="3" type="ORF">MKW94_020184</name>
</gene>
<proteinExistence type="predicted"/>
<dbReference type="CDD" id="cd01767">
    <property type="entry name" value="UBX"/>
    <property type="match status" value="1"/>
</dbReference>
<evidence type="ECO:0000313" key="4">
    <source>
        <dbReference type="Proteomes" id="UP001177140"/>
    </source>
</evidence>
<dbReference type="SUPFAM" id="SSF54236">
    <property type="entry name" value="Ubiquitin-like"/>
    <property type="match status" value="1"/>
</dbReference>
<dbReference type="PANTHER" id="PTHR23322">
    <property type="entry name" value="FAS-ASSOCIATED PROTEIN"/>
    <property type="match status" value="1"/>
</dbReference>
<dbReference type="GO" id="GO:0043130">
    <property type="term" value="F:ubiquitin binding"/>
    <property type="evidence" value="ECO:0007669"/>
    <property type="project" value="TreeGrafter"/>
</dbReference>
<dbReference type="AlphaFoldDB" id="A0AA41VJH4"/>
<dbReference type="EMBL" id="JAJJMA010234843">
    <property type="protein sequence ID" value="MCL7042393.1"/>
    <property type="molecule type" value="Genomic_DNA"/>
</dbReference>
<evidence type="ECO:0000313" key="3">
    <source>
        <dbReference type="EMBL" id="MCL7042393.1"/>
    </source>
</evidence>
<evidence type="ECO:0000256" key="1">
    <source>
        <dbReference type="SAM" id="MobiDB-lite"/>
    </source>
</evidence>
<dbReference type="PROSITE" id="PS50033">
    <property type="entry name" value="UBX"/>
    <property type="match status" value="1"/>
</dbReference>
<dbReference type="PANTHER" id="PTHR23322:SF6">
    <property type="entry name" value="UBX DOMAIN-CONTAINING PROTEIN 7"/>
    <property type="match status" value="1"/>
</dbReference>
<dbReference type="GO" id="GO:0005634">
    <property type="term" value="C:nucleus"/>
    <property type="evidence" value="ECO:0007669"/>
    <property type="project" value="TreeGrafter"/>
</dbReference>
<feature type="compositionally biased region" description="Polar residues" evidence="1">
    <location>
        <begin position="1"/>
        <end position="10"/>
    </location>
</feature>
<comment type="caution">
    <text evidence="3">The sequence shown here is derived from an EMBL/GenBank/DDBJ whole genome shotgun (WGS) entry which is preliminary data.</text>
</comment>
<name>A0AA41VJH4_PAPNU</name>
<dbReference type="Pfam" id="PF00789">
    <property type="entry name" value="UBX"/>
    <property type="match status" value="1"/>
</dbReference>